<reference evidence="2" key="1">
    <citation type="journal article" date="2009" name="PLoS Genet.">
        <title>Sequencing, mapping, and analysis of 27,455 maize full-length cDNAs.</title>
        <authorList>
            <person name="Soderlund C."/>
            <person name="Descour A."/>
            <person name="Kudrna D."/>
            <person name="Bomhoff M."/>
            <person name="Boyd L."/>
            <person name="Currie J."/>
            <person name="Angelova A."/>
            <person name="Collura K."/>
            <person name="Wissotski M."/>
            <person name="Ashley E."/>
            <person name="Morrow D."/>
            <person name="Fernandes J."/>
            <person name="Walbot V."/>
            <person name="Yu Y."/>
        </authorList>
    </citation>
    <scope>NUCLEOTIDE SEQUENCE</scope>
    <source>
        <strain evidence="2">B73</strain>
    </source>
</reference>
<sequence>MLSKMQYKPQVSFPEQTIILRERSKLSSSHQINRESLSKSLGLLSYASTKWPPQHFELLGGRTLEPPRISSGPASSPRWSTWPASCRAGGGTSSFPPASSISQPR</sequence>
<organism evidence="2">
    <name type="scientific">Zea mays</name>
    <name type="common">Maize</name>
    <dbReference type="NCBI Taxonomy" id="4577"/>
    <lineage>
        <taxon>Eukaryota</taxon>
        <taxon>Viridiplantae</taxon>
        <taxon>Streptophyta</taxon>
        <taxon>Embryophyta</taxon>
        <taxon>Tracheophyta</taxon>
        <taxon>Spermatophyta</taxon>
        <taxon>Magnoliopsida</taxon>
        <taxon>Liliopsida</taxon>
        <taxon>Poales</taxon>
        <taxon>Poaceae</taxon>
        <taxon>PACMAD clade</taxon>
        <taxon>Panicoideae</taxon>
        <taxon>Andropogonodae</taxon>
        <taxon>Andropogoneae</taxon>
        <taxon>Tripsacinae</taxon>
        <taxon>Zea</taxon>
    </lineage>
</organism>
<evidence type="ECO:0000313" key="2">
    <source>
        <dbReference type="EMBL" id="ACR33848.1"/>
    </source>
</evidence>
<name>C4IY48_MAIZE</name>
<dbReference type="AlphaFoldDB" id="C4IY48"/>
<reference evidence="2" key="2">
    <citation type="submission" date="2012-06" db="EMBL/GenBank/DDBJ databases">
        <authorList>
            <person name="Yu Y."/>
            <person name="Currie J."/>
            <person name="Lomeli R."/>
            <person name="Angelova A."/>
            <person name="Collura K."/>
            <person name="Wissotski M."/>
            <person name="Campos D."/>
            <person name="Kudrna D."/>
            <person name="Golser W."/>
            <person name="Ashely E."/>
            <person name="Descour A."/>
            <person name="Fernandes J."/>
            <person name="Soderlund C."/>
            <person name="Walbot V."/>
        </authorList>
    </citation>
    <scope>NUCLEOTIDE SEQUENCE</scope>
    <source>
        <strain evidence="2">B73</strain>
    </source>
</reference>
<evidence type="ECO:0000256" key="1">
    <source>
        <dbReference type="SAM" id="MobiDB-lite"/>
    </source>
</evidence>
<protein>
    <submittedName>
        <fullName evidence="2">Uncharacterized protein</fullName>
    </submittedName>
</protein>
<feature type="region of interest" description="Disordered" evidence="1">
    <location>
        <begin position="62"/>
        <end position="105"/>
    </location>
</feature>
<dbReference type="EMBL" id="BT083495">
    <property type="protein sequence ID" value="ACR33848.1"/>
    <property type="molecule type" value="mRNA"/>
</dbReference>
<feature type="compositionally biased region" description="Polar residues" evidence="1">
    <location>
        <begin position="93"/>
        <end position="105"/>
    </location>
</feature>
<accession>C4IY48</accession>
<feature type="compositionally biased region" description="Polar residues" evidence="1">
    <location>
        <begin position="72"/>
        <end position="83"/>
    </location>
</feature>
<proteinExistence type="evidence at transcript level"/>